<evidence type="ECO:0000256" key="2">
    <source>
        <dbReference type="ARBA" id="ARBA00023315"/>
    </source>
</evidence>
<dbReference type="EMBL" id="NDXW01000001">
    <property type="protein sequence ID" value="RDH45902.1"/>
    <property type="molecule type" value="Genomic_DNA"/>
</dbReference>
<dbReference type="AlphaFoldDB" id="A0A4P9VUB3"/>
<sequence>MIKPYKSSDIDSILNIWLDASIESHSFIDRSFWESKMSDMRDIYIPQSETYIYTSADETVGFISLYENTLAALFVSPKHQGNGFGTKLLDRAKSLRNSLQLAVYKDNLKSIDFYTHSHFQYSYEQTDTHTGFPEVIMSWQKQ</sequence>
<keyword evidence="5" id="KW-1185">Reference proteome</keyword>
<evidence type="ECO:0000256" key="1">
    <source>
        <dbReference type="ARBA" id="ARBA00022679"/>
    </source>
</evidence>
<dbReference type="PROSITE" id="PS51186">
    <property type="entry name" value="GNAT"/>
    <property type="match status" value="1"/>
</dbReference>
<keyword evidence="1 4" id="KW-0808">Transferase</keyword>
<keyword evidence="2" id="KW-0012">Acyltransferase</keyword>
<dbReference type="Pfam" id="PF00583">
    <property type="entry name" value="Acetyltransf_1"/>
    <property type="match status" value="1"/>
</dbReference>
<dbReference type="GO" id="GO:0016747">
    <property type="term" value="F:acyltransferase activity, transferring groups other than amino-acyl groups"/>
    <property type="evidence" value="ECO:0007669"/>
    <property type="project" value="InterPro"/>
</dbReference>
<protein>
    <submittedName>
        <fullName evidence="4">GNAT family N-acetyltransferase</fullName>
    </submittedName>
</protein>
<reference evidence="4 5" key="1">
    <citation type="submission" date="2017-04" db="EMBL/GenBank/DDBJ databases">
        <title>Draft genome sequence of Zooshikella ganghwensis VG4 isolated from Red Sea sediments.</title>
        <authorList>
            <person name="Rehman Z."/>
            <person name="Alam I."/>
            <person name="Kamau A."/>
            <person name="Bajic V."/>
            <person name="Leiknes T."/>
        </authorList>
    </citation>
    <scope>NUCLEOTIDE SEQUENCE [LARGE SCALE GENOMIC DNA]</scope>
    <source>
        <strain evidence="4 5">VG4</strain>
    </source>
</reference>
<proteinExistence type="predicted"/>
<dbReference type="RefSeq" id="WP_094788785.1">
    <property type="nucleotide sequence ID" value="NZ_NDXW01000001.1"/>
</dbReference>
<evidence type="ECO:0000259" key="3">
    <source>
        <dbReference type="PROSITE" id="PS51186"/>
    </source>
</evidence>
<evidence type="ECO:0000313" key="5">
    <source>
        <dbReference type="Proteomes" id="UP000257039"/>
    </source>
</evidence>
<dbReference type="InterPro" id="IPR000182">
    <property type="entry name" value="GNAT_dom"/>
</dbReference>
<gene>
    <name evidence="4" type="ORF">B9G39_21955</name>
</gene>
<dbReference type="InterPro" id="IPR016181">
    <property type="entry name" value="Acyl_CoA_acyltransferase"/>
</dbReference>
<organism evidence="4 5">
    <name type="scientific">Zooshikella ganghwensis</name>
    <dbReference type="NCBI Taxonomy" id="202772"/>
    <lineage>
        <taxon>Bacteria</taxon>
        <taxon>Pseudomonadati</taxon>
        <taxon>Pseudomonadota</taxon>
        <taxon>Gammaproteobacteria</taxon>
        <taxon>Oceanospirillales</taxon>
        <taxon>Zooshikellaceae</taxon>
        <taxon>Zooshikella</taxon>
    </lineage>
</organism>
<dbReference type="PANTHER" id="PTHR43800:SF1">
    <property type="entry name" value="PEPTIDYL-LYSINE N-ACETYLTRANSFERASE YJAB"/>
    <property type="match status" value="1"/>
</dbReference>
<dbReference type="PANTHER" id="PTHR43800">
    <property type="entry name" value="PEPTIDYL-LYSINE N-ACETYLTRANSFERASE YJAB"/>
    <property type="match status" value="1"/>
</dbReference>
<comment type="caution">
    <text evidence="4">The sequence shown here is derived from an EMBL/GenBank/DDBJ whole genome shotgun (WGS) entry which is preliminary data.</text>
</comment>
<dbReference type="Gene3D" id="3.40.630.30">
    <property type="match status" value="1"/>
</dbReference>
<accession>A0A4P9VUB3</accession>
<evidence type="ECO:0000313" key="4">
    <source>
        <dbReference type="EMBL" id="RDH45902.1"/>
    </source>
</evidence>
<dbReference type="CDD" id="cd04301">
    <property type="entry name" value="NAT_SF"/>
    <property type="match status" value="1"/>
</dbReference>
<feature type="domain" description="N-acetyltransferase" evidence="3">
    <location>
        <begin position="1"/>
        <end position="142"/>
    </location>
</feature>
<name>A0A4P9VUB3_9GAMM</name>
<dbReference type="Proteomes" id="UP000257039">
    <property type="component" value="Unassembled WGS sequence"/>
</dbReference>
<dbReference type="SUPFAM" id="SSF55729">
    <property type="entry name" value="Acyl-CoA N-acyltransferases (Nat)"/>
    <property type="match status" value="1"/>
</dbReference>